<protein>
    <submittedName>
        <fullName evidence="1">Uncharacterized protein</fullName>
    </submittedName>
</protein>
<reference evidence="1" key="2">
    <citation type="journal article" date="2015" name="Fish Shellfish Immunol.">
        <title>Early steps in the European eel (Anguilla anguilla)-Vibrio vulnificus interaction in the gills: Role of the RtxA13 toxin.</title>
        <authorList>
            <person name="Callol A."/>
            <person name="Pajuelo D."/>
            <person name="Ebbesson L."/>
            <person name="Teles M."/>
            <person name="MacKenzie S."/>
            <person name="Amaro C."/>
        </authorList>
    </citation>
    <scope>NUCLEOTIDE SEQUENCE</scope>
</reference>
<dbReference type="EMBL" id="GBXM01057620">
    <property type="protein sequence ID" value="JAH50957.1"/>
    <property type="molecule type" value="Transcribed_RNA"/>
</dbReference>
<proteinExistence type="predicted"/>
<reference evidence="1" key="1">
    <citation type="submission" date="2014-11" db="EMBL/GenBank/DDBJ databases">
        <authorList>
            <person name="Amaro Gonzalez C."/>
        </authorList>
    </citation>
    <scope>NUCLEOTIDE SEQUENCE</scope>
</reference>
<sequence length="25" mass="2801">MDNMTTRKIALNVSTIVLVIRLPDS</sequence>
<organism evidence="1">
    <name type="scientific">Anguilla anguilla</name>
    <name type="common">European freshwater eel</name>
    <name type="synonym">Muraena anguilla</name>
    <dbReference type="NCBI Taxonomy" id="7936"/>
    <lineage>
        <taxon>Eukaryota</taxon>
        <taxon>Metazoa</taxon>
        <taxon>Chordata</taxon>
        <taxon>Craniata</taxon>
        <taxon>Vertebrata</taxon>
        <taxon>Euteleostomi</taxon>
        <taxon>Actinopterygii</taxon>
        <taxon>Neopterygii</taxon>
        <taxon>Teleostei</taxon>
        <taxon>Anguilliformes</taxon>
        <taxon>Anguillidae</taxon>
        <taxon>Anguilla</taxon>
    </lineage>
</organism>
<evidence type="ECO:0000313" key="1">
    <source>
        <dbReference type="EMBL" id="JAH50957.1"/>
    </source>
</evidence>
<accession>A0A0E9TBZ6</accession>
<name>A0A0E9TBZ6_ANGAN</name>
<dbReference type="AlphaFoldDB" id="A0A0E9TBZ6"/>